<dbReference type="InterPro" id="IPR029058">
    <property type="entry name" value="AB_hydrolase_fold"/>
</dbReference>
<dbReference type="PANTHER" id="PTHR43433">
    <property type="entry name" value="HYDROLASE, ALPHA/BETA FOLD FAMILY PROTEIN"/>
    <property type="match status" value="1"/>
</dbReference>
<dbReference type="SUPFAM" id="SSF53474">
    <property type="entry name" value="alpha/beta-Hydrolases"/>
    <property type="match status" value="1"/>
</dbReference>
<evidence type="ECO:0000259" key="1">
    <source>
        <dbReference type="Pfam" id="PF00561"/>
    </source>
</evidence>
<feature type="domain" description="AB hydrolase-1" evidence="1">
    <location>
        <begin position="27"/>
        <end position="254"/>
    </location>
</feature>
<dbReference type="InterPro" id="IPR050471">
    <property type="entry name" value="AB_hydrolase"/>
</dbReference>
<reference evidence="2 3" key="1">
    <citation type="submission" date="2021-03" db="EMBL/GenBank/DDBJ databases">
        <title>Complete genome of Parasphingorhabdus_sp.JHSY0214.</title>
        <authorList>
            <person name="Yoo J.H."/>
            <person name="Bae J.W."/>
        </authorList>
    </citation>
    <scope>NUCLEOTIDE SEQUENCE [LARGE SCALE GENOMIC DNA]</scope>
    <source>
        <strain evidence="2 3">JHSY0214</strain>
    </source>
</reference>
<dbReference type="RefSeq" id="WP_207989884.1">
    <property type="nucleotide sequence ID" value="NZ_CP071794.1"/>
</dbReference>
<dbReference type="EMBL" id="CP071794">
    <property type="protein sequence ID" value="QTD57431.1"/>
    <property type="molecule type" value="Genomic_DNA"/>
</dbReference>
<name>A0ABX7T8K6_9SPHN</name>
<gene>
    <name evidence="2" type="ORF">J4G78_07870</name>
</gene>
<dbReference type="Pfam" id="PF00561">
    <property type="entry name" value="Abhydrolase_1"/>
    <property type="match status" value="1"/>
</dbReference>
<keyword evidence="3" id="KW-1185">Reference proteome</keyword>
<dbReference type="GO" id="GO:0016787">
    <property type="term" value="F:hydrolase activity"/>
    <property type="evidence" value="ECO:0007669"/>
    <property type="project" value="UniProtKB-KW"/>
</dbReference>
<dbReference type="Proteomes" id="UP000663923">
    <property type="component" value="Chromosome"/>
</dbReference>
<dbReference type="PANTHER" id="PTHR43433:SF5">
    <property type="entry name" value="AB HYDROLASE-1 DOMAIN-CONTAINING PROTEIN"/>
    <property type="match status" value="1"/>
</dbReference>
<organism evidence="2 3">
    <name type="scientific">Parasphingorhabdus cellanae</name>
    <dbReference type="NCBI Taxonomy" id="2806553"/>
    <lineage>
        <taxon>Bacteria</taxon>
        <taxon>Pseudomonadati</taxon>
        <taxon>Pseudomonadota</taxon>
        <taxon>Alphaproteobacteria</taxon>
        <taxon>Sphingomonadales</taxon>
        <taxon>Sphingomonadaceae</taxon>
        <taxon>Parasphingorhabdus</taxon>
    </lineage>
</organism>
<evidence type="ECO:0000313" key="3">
    <source>
        <dbReference type="Proteomes" id="UP000663923"/>
    </source>
</evidence>
<dbReference type="InterPro" id="IPR000073">
    <property type="entry name" value="AB_hydrolase_1"/>
</dbReference>
<dbReference type="Gene3D" id="3.40.50.1820">
    <property type="entry name" value="alpha/beta hydrolase"/>
    <property type="match status" value="1"/>
</dbReference>
<accession>A0ABX7T8K6</accession>
<proteinExistence type="predicted"/>
<keyword evidence="2" id="KW-0378">Hydrolase</keyword>
<evidence type="ECO:0000313" key="2">
    <source>
        <dbReference type="EMBL" id="QTD57431.1"/>
    </source>
</evidence>
<sequence length="269" mass="29539">MSVIPTDIQRIDVGDAEIHVEITGDGPNLLLVAGLGGRGAFWNNQVQDFAKDFQVITFDHRGCGNSTPDKVVYGAEHMAHDVLALMDAMDIRQASLVGHSTGGAIGQHIALDHPERLTKLVLSCSWAGPDTYLTELFRTRREILISCGPLAYLTMGTYLAMPSSHLQPQMTSARAFMEERLAAFPGLEVELSRINAVYTHDLRSRLHKIATPTLCIGSMDDQITPPGFTKEMGNLIEGAETHLLDRGGHFSPIVATEIYNKRVLEFLTQ</sequence>
<protein>
    <submittedName>
        <fullName evidence="2">Alpha/beta fold hydrolase</fullName>
    </submittedName>
</protein>
<dbReference type="PRINTS" id="PR00111">
    <property type="entry name" value="ABHYDROLASE"/>
</dbReference>